<feature type="domain" description="DUF2148" evidence="1">
    <location>
        <begin position="109"/>
        <end position="175"/>
    </location>
</feature>
<sequence length="175" mass="18787">MISKSNEIEEKAVERVAELMCLAARTAPKARGIDNLVVMIAKAGVKDRLVDEMRCIAKTSGAHFFERDARCLEKAPLVVLLGQKVKVLGVAPCGYCGYNNCQENTKNSGLCAMSIGDLGIAIGSAVSIAADHRVDNRIMLSVGKAALNLDIFEEDVKIAYGIPLSASGKNPFFDR</sequence>
<name>A0A644VIK7_9ZZZZ</name>
<accession>A0A644VIK7</accession>
<dbReference type="PANTHER" id="PTHR40101">
    <property type="entry name" value="CONSERVED PROTEIN"/>
    <property type="match status" value="1"/>
</dbReference>
<dbReference type="EMBL" id="VSSQ01000324">
    <property type="protein sequence ID" value="MPL91229.1"/>
    <property type="molecule type" value="Genomic_DNA"/>
</dbReference>
<dbReference type="Pfam" id="PF09918">
    <property type="entry name" value="DUF2148"/>
    <property type="match status" value="1"/>
</dbReference>
<evidence type="ECO:0000259" key="1">
    <source>
        <dbReference type="Pfam" id="PF09918"/>
    </source>
</evidence>
<gene>
    <name evidence="2" type="ORF">SDC9_37295</name>
</gene>
<proteinExistence type="predicted"/>
<dbReference type="InterPro" id="IPR019224">
    <property type="entry name" value="DUF2148"/>
</dbReference>
<dbReference type="AlphaFoldDB" id="A0A644VIK7"/>
<evidence type="ECO:0000313" key="2">
    <source>
        <dbReference type="EMBL" id="MPL91229.1"/>
    </source>
</evidence>
<organism evidence="2">
    <name type="scientific">bioreactor metagenome</name>
    <dbReference type="NCBI Taxonomy" id="1076179"/>
    <lineage>
        <taxon>unclassified sequences</taxon>
        <taxon>metagenomes</taxon>
        <taxon>ecological metagenomes</taxon>
    </lineage>
</organism>
<protein>
    <recommendedName>
        <fullName evidence="1">DUF2148 domain-containing protein</fullName>
    </recommendedName>
</protein>
<dbReference type="PANTHER" id="PTHR40101:SF1">
    <property type="entry name" value="4FE-4S DOMAIN-CONTAINING PROTEIN"/>
    <property type="match status" value="1"/>
</dbReference>
<reference evidence="2" key="1">
    <citation type="submission" date="2019-08" db="EMBL/GenBank/DDBJ databases">
        <authorList>
            <person name="Kucharzyk K."/>
            <person name="Murdoch R.W."/>
            <person name="Higgins S."/>
            <person name="Loffler F."/>
        </authorList>
    </citation>
    <scope>NUCLEOTIDE SEQUENCE</scope>
</reference>
<comment type="caution">
    <text evidence="2">The sequence shown here is derived from an EMBL/GenBank/DDBJ whole genome shotgun (WGS) entry which is preliminary data.</text>
</comment>